<feature type="region of interest" description="Disordered" evidence="1">
    <location>
        <begin position="1"/>
        <end position="46"/>
    </location>
</feature>
<sequence>MPEPPGRHVVDCRANAYAKSGPSRAESRRTKGSGDPHGRPSNARQPKCFNFDICGAGECSRHETPSPRCTKGLKNFLGIFPNPASRSGVAGPAARTAGKNRGMFQARNTNPGNGVFSYQKWRFSPESLNTFNVGRPCAVCITRFFLQQ</sequence>
<evidence type="ECO:0000256" key="1">
    <source>
        <dbReference type="SAM" id="MobiDB-lite"/>
    </source>
</evidence>
<evidence type="ECO:0000313" key="2">
    <source>
        <dbReference type="EMBL" id="ABF80377.1"/>
    </source>
</evidence>
<feature type="compositionally biased region" description="Basic and acidic residues" evidence="1">
    <location>
        <begin position="25"/>
        <end position="38"/>
    </location>
</feature>
<gene>
    <name evidence="2" type="ordered locus">Bcen_5505</name>
</gene>
<reference evidence="2" key="1">
    <citation type="submission" date="2006-05" db="EMBL/GenBank/DDBJ databases">
        <title>Complete sequence of chromosome 3 of Burkholderia cenocepacia AU 1054.</title>
        <authorList>
            <consortium name="US DOE Joint Genome Institute"/>
            <person name="Copeland A."/>
            <person name="Lucas S."/>
            <person name="Lapidus A."/>
            <person name="Barry K."/>
            <person name="Detter J.C."/>
            <person name="Glavina del Rio T."/>
            <person name="Hammon N."/>
            <person name="Israni S."/>
            <person name="Dalin E."/>
            <person name="Tice H."/>
            <person name="Pitluck S."/>
            <person name="Chain P."/>
            <person name="Malfatti S."/>
            <person name="Shin M."/>
            <person name="Vergez L."/>
            <person name="Schmutz J."/>
            <person name="Larimer F."/>
            <person name="Land M."/>
            <person name="Hauser L."/>
            <person name="Kyrpides N."/>
            <person name="Lykidis A."/>
            <person name="LiPuma J.J."/>
            <person name="Konstantinidis K."/>
            <person name="Tiedje J.M."/>
            <person name="Richardson P."/>
        </authorList>
    </citation>
    <scope>NUCLEOTIDE SEQUENCE [LARGE SCALE GENOMIC DNA]</scope>
    <source>
        <strain evidence="2">AU 1054</strain>
    </source>
</reference>
<accession>A0A0H2Y0B9</accession>
<organism evidence="2">
    <name type="scientific">Burkholderia orbicola (strain AU 1054)</name>
    <dbReference type="NCBI Taxonomy" id="331271"/>
    <lineage>
        <taxon>Bacteria</taxon>
        <taxon>Pseudomonadati</taxon>
        <taxon>Pseudomonadota</taxon>
        <taxon>Betaproteobacteria</taxon>
        <taxon>Burkholderiales</taxon>
        <taxon>Burkholderiaceae</taxon>
        <taxon>Burkholderia</taxon>
        <taxon>Burkholderia cepacia complex</taxon>
        <taxon>Burkholderia orbicola</taxon>
    </lineage>
</organism>
<dbReference type="HOGENOM" id="CLU_1755387_0_0_4"/>
<feature type="compositionally biased region" description="Basic and acidic residues" evidence="1">
    <location>
        <begin position="1"/>
        <end position="11"/>
    </location>
</feature>
<dbReference type="AlphaFoldDB" id="A0A0H2Y0B9"/>
<name>A0A0H2Y0B9_BURO1</name>
<protein>
    <submittedName>
        <fullName evidence="2">Uncharacterized protein</fullName>
    </submittedName>
</protein>
<proteinExistence type="predicted"/>
<dbReference type="EMBL" id="CP000380">
    <property type="protein sequence ID" value="ABF80377.1"/>
    <property type="molecule type" value="Genomic_DNA"/>
</dbReference>